<evidence type="ECO:0000313" key="1">
    <source>
        <dbReference type="EMBL" id="OZI61558.1"/>
    </source>
</evidence>
<dbReference type="EMBL" id="NEVS01000004">
    <property type="protein sequence ID" value="OZI61558.1"/>
    <property type="molecule type" value="Genomic_DNA"/>
</dbReference>
<gene>
    <name evidence="1" type="ORF">CAL28_19950</name>
</gene>
<dbReference type="AlphaFoldDB" id="A0A261UHZ4"/>
<dbReference type="Proteomes" id="UP000215767">
    <property type="component" value="Unassembled WGS sequence"/>
</dbReference>
<dbReference type="OrthoDB" id="8452319at2"/>
<proteinExistence type="predicted"/>
<dbReference type="Gene3D" id="1.10.3230.30">
    <property type="entry name" value="Phage gp6-like head-tail connector protein"/>
    <property type="match status" value="1"/>
</dbReference>
<evidence type="ECO:0000313" key="2">
    <source>
        <dbReference type="Proteomes" id="UP000215767"/>
    </source>
</evidence>
<dbReference type="RefSeq" id="WP_094842961.1">
    <property type="nucleotide sequence ID" value="NZ_NEVS01000004.1"/>
</dbReference>
<organism evidence="1 2">
    <name type="scientific">Bordetella genomosp. 11</name>
    <dbReference type="NCBI Taxonomy" id="1416808"/>
    <lineage>
        <taxon>Bacteria</taxon>
        <taxon>Pseudomonadati</taxon>
        <taxon>Pseudomonadota</taxon>
        <taxon>Betaproteobacteria</taxon>
        <taxon>Burkholderiales</taxon>
        <taxon>Alcaligenaceae</taxon>
        <taxon>Bordetella</taxon>
    </lineage>
</organism>
<reference evidence="2" key="1">
    <citation type="submission" date="2017-05" db="EMBL/GenBank/DDBJ databases">
        <title>Complete and WGS of Bordetella genogroups.</title>
        <authorList>
            <person name="Spilker T."/>
            <person name="Lipuma J."/>
        </authorList>
    </citation>
    <scope>NUCLEOTIDE SEQUENCE [LARGE SCALE GENOMIC DNA]</scope>
    <source>
        <strain evidence="2">AU8856</strain>
    </source>
</reference>
<name>A0A261UHZ4_9BORD</name>
<protein>
    <recommendedName>
        <fullName evidence="3">Phage gp6-like head-tail connector protein</fullName>
    </recommendedName>
</protein>
<keyword evidence="2" id="KW-1185">Reference proteome</keyword>
<accession>A0A261UHZ4</accession>
<sequence length="159" mass="16764">MALLTPEQCRAQCRVSGDYDDAILADKLVSAEDAVAAHLNRNLYNDQNALDAAVAGLTAAAAQAQDAYDEAVADAASLASDAAREMALQVAEKRLADFRLNAQRTLNGIVANGSILAAVRLTLGHLYANRESVATGVTVAELPLGVADLLRPYRLVMMP</sequence>
<dbReference type="CDD" id="cd08054">
    <property type="entry name" value="gp6"/>
    <property type="match status" value="1"/>
</dbReference>
<comment type="caution">
    <text evidence="1">The sequence shown here is derived from an EMBL/GenBank/DDBJ whole genome shotgun (WGS) entry which is preliminary data.</text>
</comment>
<evidence type="ECO:0008006" key="3">
    <source>
        <dbReference type="Google" id="ProtNLM"/>
    </source>
</evidence>